<gene>
    <name evidence="2" type="ORF">COS47_00425</name>
</gene>
<keyword evidence="1" id="KW-0812">Transmembrane</keyword>
<evidence type="ECO:0000256" key="1">
    <source>
        <dbReference type="SAM" id="Phobius"/>
    </source>
</evidence>
<proteinExistence type="predicted"/>
<evidence type="ECO:0000313" key="2">
    <source>
        <dbReference type="EMBL" id="PIV12835.1"/>
    </source>
</evidence>
<keyword evidence="1" id="KW-0472">Membrane</keyword>
<feature type="transmembrane region" description="Helical" evidence="1">
    <location>
        <begin position="7"/>
        <end position="26"/>
    </location>
</feature>
<keyword evidence="1" id="KW-1133">Transmembrane helix</keyword>
<reference evidence="3" key="1">
    <citation type="submission" date="2017-09" db="EMBL/GenBank/DDBJ databases">
        <title>Depth-based differentiation of microbial function through sediment-hosted aquifers and enrichment of novel symbionts in the deep terrestrial subsurface.</title>
        <authorList>
            <person name="Probst A.J."/>
            <person name="Ladd B."/>
            <person name="Jarett J.K."/>
            <person name="Geller-Mcgrath D.E."/>
            <person name="Sieber C.M.K."/>
            <person name="Emerson J.B."/>
            <person name="Anantharaman K."/>
            <person name="Thomas B.C."/>
            <person name="Malmstrom R."/>
            <person name="Stieglmeier M."/>
            <person name="Klingl A."/>
            <person name="Woyke T."/>
            <person name="Ryan C.M."/>
            <person name="Banfield J.F."/>
        </authorList>
    </citation>
    <scope>NUCLEOTIDE SEQUENCE [LARGE SCALE GENOMIC DNA]</scope>
</reference>
<comment type="caution">
    <text evidence="2">The sequence shown here is derived from an EMBL/GenBank/DDBJ whole genome shotgun (WGS) entry which is preliminary data.</text>
</comment>
<sequence length="61" mass="7052">MDYAKLWVKIGLIFFSLLILAIGIILHHPPTIGVGIGLFILFNYFCWGLEKGLPYWVKWKS</sequence>
<feature type="transmembrane region" description="Helical" evidence="1">
    <location>
        <begin position="32"/>
        <end position="49"/>
    </location>
</feature>
<accession>A0A2M7BYT1</accession>
<name>A0A2M7BYT1_9BACT</name>
<dbReference type="AlphaFoldDB" id="A0A2M7BYT1"/>
<dbReference type="EMBL" id="PEUV01000008">
    <property type="protein sequence ID" value="PIV12835.1"/>
    <property type="molecule type" value="Genomic_DNA"/>
</dbReference>
<evidence type="ECO:0000313" key="3">
    <source>
        <dbReference type="Proteomes" id="UP000230324"/>
    </source>
</evidence>
<organism evidence="2 3">
    <name type="scientific">Candidatus Nealsonbacteria bacterium CG03_land_8_20_14_0_80_36_12</name>
    <dbReference type="NCBI Taxonomy" id="1974701"/>
    <lineage>
        <taxon>Bacteria</taxon>
        <taxon>Candidatus Nealsoniibacteriota</taxon>
    </lineage>
</organism>
<dbReference type="Proteomes" id="UP000230324">
    <property type="component" value="Unassembled WGS sequence"/>
</dbReference>
<protein>
    <submittedName>
        <fullName evidence="2">Uncharacterized protein</fullName>
    </submittedName>
</protein>